<accession>A0A8J3FMJ1</accession>
<dbReference type="GO" id="GO:0000179">
    <property type="term" value="F:rRNA (adenine-N6,N6-)-dimethyltransferase activity"/>
    <property type="evidence" value="ECO:0007669"/>
    <property type="project" value="InterPro"/>
</dbReference>
<evidence type="ECO:0000313" key="5">
    <source>
        <dbReference type="EMBL" id="GGK76368.1"/>
    </source>
</evidence>
<evidence type="ECO:0000256" key="1">
    <source>
        <dbReference type="ARBA" id="ARBA00022603"/>
    </source>
</evidence>
<comment type="caution">
    <text evidence="5">The sequence shown here is derived from an EMBL/GenBank/DDBJ whole genome shotgun (WGS) entry which is preliminary data.</text>
</comment>
<reference evidence="5" key="2">
    <citation type="submission" date="2020-09" db="EMBL/GenBank/DDBJ databases">
        <authorList>
            <person name="Sun Q."/>
            <person name="Zhou Y."/>
        </authorList>
    </citation>
    <scope>NUCLEOTIDE SEQUENCE</scope>
    <source>
        <strain evidence="5">CGMCC 4.7299</strain>
    </source>
</reference>
<dbReference type="CDD" id="cd02440">
    <property type="entry name" value="AdoMet_MTases"/>
    <property type="match status" value="1"/>
</dbReference>
<reference evidence="5" key="1">
    <citation type="journal article" date="2014" name="Int. J. Syst. Evol. Microbiol.">
        <title>Complete genome sequence of Corynebacterium casei LMG S-19264T (=DSM 44701T), isolated from a smear-ripened cheese.</title>
        <authorList>
            <consortium name="US DOE Joint Genome Institute (JGI-PGF)"/>
            <person name="Walter F."/>
            <person name="Albersmeier A."/>
            <person name="Kalinowski J."/>
            <person name="Ruckert C."/>
        </authorList>
    </citation>
    <scope>NUCLEOTIDE SEQUENCE</scope>
    <source>
        <strain evidence="5">CGMCC 4.7299</strain>
    </source>
</reference>
<dbReference type="InterPro" id="IPR020598">
    <property type="entry name" value="rRNA_Ade_methylase_Trfase_N"/>
</dbReference>
<dbReference type="Proteomes" id="UP000656042">
    <property type="component" value="Unassembled WGS sequence"/>
</dbReference>
<keyword evidence="3" id="KW-0949">S-adenosyl-L-methionine</keyword>
<sequence length="255" mass="27509">MLPRRRTDCPRQPAPHPCVGWPATRSEIEIMTARTEQTSPTISPPSWRSPRFLTEALRSPHQIGAIARSGRRLAAHAAGLIAARSGPQTVVELGPGDGALTVELQRRLPADSNLIAVEVNTAMAEHLSHTLPWLKLIHGDAADLPKHLAEAGLGRADLIVSALPWSVFNVELQQRLMGAIVDGLEPGGTFATVQTVPVKPLPRARHFRRLLNKKFDAVLHTSTVWRNMPPAHLYVCRNPSGSAAPAAGVAGESLN</sequence>
<feature type="domain" description="Ribosomal RNA adenine methylase transferase N-terminal" evidence="4">
    <location>
        <begin position="76"/>
        <end position="202"/>
    </location>
</feature>
<dbReference type="EMBL" id="BMMX01000001">
    <property type="protein sequence ID" value="GGK76368.1"/>
    <property type="molecule type" value="Genomic_DNA"/>
</dbReference>
<gene>
    <name evidence="5" type="ORF">GCM10012284_07880</name>
</gene>
<evidence type="ECO:0000259" key="4">
    <source>
        <dbReference type="SMART" id="SM00650"/>
    </source>
</evidence>
<evidence type="ECO:0000256" key="2">
    <source>
        <dbReference type="ARBA" id="ARBA00022679"/>
    </source>
</evidence>
<keyword evidence="6" id="KW-1185">Reference proteome</keyword>
<evidence type="ECO:0000256" key="3">
    <source>
        <dbReference type="ARBA" id="ARBA00022691"/>
    </source>
</evidence>
<dbReference type="Gene3D" id="3.40.50.150">
    <property type="entry name" value="Vaccinia Virus protein VP39"/>
    <property type="match status" value="1"/>
</dbReference>
<dbReference type="InterPro" id="IPR041698">
    <property type="entry name" value="Methyltransf_25"/>
</dbReference>
<keyword evidence="1 5" id="KW-0489">Methyltransferase</keyword>
<name>A0A8J3FMJ1_9ACTN</name>
<organism evidence="5 6">
    <name type="scientific">Mangrovihabitans endophyticus</name>
    <dbReference type="NCBI Taxonomy" id="1751298"/>
    <lineage>
        <taxon>Bacteria</taxon>
        <taxon>Bacillati</taxon>
        <taxon>Actinomycetota</taxon>
        <taxon>Actinomycetes</taxon>
        <taxon>Micromonosporales</taxon>
        <taxon>Micromonosporaceae</taxon>
        <taxon>Mangrovihabitans</taxon>
    </lineage>
</organism>
<dbReference type="AlphaFoldDB" id="A0A8J3FMJ1"/>
<proteinExistence type="predicted"/>
<dbReference type="Pfam" id="PF13649">
    <property type="entry name" value="Methyltransf_25"/>
    <property type="match status" value="1"/>
</dbReference>
<evidence type="ECO:0000313" key="6">
    <source>
        <dbReference type="Proteomes" id="UP000656042"/>
    </source>
</evidence>
<dbReference type="InterPro" id="IPR029063">
    <property type="entry name" value="SAM-dependent_MTases_sf"/>
</dbReference>
<keyword evidence="2" id="KW-0808">Transferase</keyword>
<dbReference type="SUPFAM" id="SSF53335">
    <property type="entry name" value="S-adenosyl-L-methionine-dependent methyltransferases"/>
    <property type="match status" value="1"/>
</dbReference>
<protein>
    <submittedName>
        <fullName evidence="5">Methyltransferase</fullName>
    </submittedName>
</protein>
<dbReference type="SMART" id="SM00650">
    <property type="entry name" value="rADc"/>
    <property type="match status" value="1"/>
</dbReference>